<reference evidence="2 3" key="1">
    <citation type="submission" date="2021-02" db="EMBL/GenBank/DDBJ databases">
        <authorList>
            <person name="Pothier F. J."/>
        </authorList>
    </citation>
    <scope>NUCLEOTIDE SEQUENCE [LARGE SCALE GENOMIC DNA]</scope>
    <source>
        <strain evidence="2 3">1314c</strain>
    </source>
</reference>
<proteinExistence type="predicted"/>
<evidence type="ECO:0000313" key="3">
    <source>
        <dbReference type="Proteomes" id="UP000835242"/>
    </source>
</evidence>
<dbReference type="Proteomes" id="UP000835242">
    <property type="component" value="Chromosome"/>
</dbReference>
<organism evidence="2 3">
    <name type="scientific">Xanthomonas arboricola</name>
    <dbReference type="NCBI Taxonomy" id="56448"/>
    <lineage>
        <taxon>Bacteria</taxon>
        <taxon>Pseudomonadati</taxon>
        <taxon>Pseudomonadota</taxon>
        <taxon>Gammaproteobacteria</taxon>
        <taxon>Lysobacterales</taxon>
        <taxon>Lysobacteraceae</taxon>
        <taxon>Xanthomonas</taxon>
    </lineage>
</organism>
<evidence type="ECO:0000256" key="1">
    <source>
        <dbReference type="SAM" id="SignalP"/>
    </source>
</evidence>
<gene>
    <name evidence="2" type="ORF">XA1314C_03700</name>
</gene>
<evidence type="ECO:0008006" key="4">
    <source>
        <dbReference type="Google" id="ProtNLM"/>
    </source>
</evidence>
<sequence length="147" mass="16197">MAADPQLFWYRSSMAVVKPLPCATIRSMNVRSCLAVFLLGACASLSAQGVSPATTREVDQLFKVLAQSNCEFSRNGSWYAAPKASEHLQRKYDYLQKKGLVTSTESFIELAATKSSMSGTPYQVRCGNTAPVSSQSWFTGKLRELRK</sequence>
<protein>
    <recommendedName>
        <fullName evidence="4">YfeK family protein</fullName>
    </recommendedName>
</protein>
<name>A0AAU9HMZ5_9XANT</name>
<dbReference type="RefSeq" id="WP_228600435.1">
    <property type="nucleotide sequence ID" value="NZ_HG992337.1"/>
</dbReference>
<evidence type="ECO:0000313" key="2">
    <source>
        <dbReference type="EMBL" id="CAE6698781.1"/>
    </source>
</evidence>
<dbReference type="AlphaFoldDB" id="A0AAU9HMZ5"/>
<keyword evidence="1" id="KW-0732">Signal</keyword>
<accession>A0AAU9HMZ5</accession>
<dbReference type="Pfam" id="PF17263">
    <property type="entry name" value="DUF5329"/>
    <property type="match status" value="1"/>
</dbReference>
<feature type="signal peptide" evidence="1">
    <location>
        <begin position="1"/>
        <end position="47"/>
    </location>
</feature>
<dbReference type="InterPro" id="IPR035242">
    <property type="entry name" value="DUF5329"/>
</dbReference>
<dbReference type="EMBL" id="HG992337">
    <property type="protein sequence ID" value="CAE6698781.1"/>
    <property type="molecule type" value="Genomic_DNA"/>
</dbReference>
<dbReference type="EMBL" id="HG992337">
    <property type="protein sequence ID" value="CAE6698797.1"/>
    <property type="molecule type" value="Genomic_DNA"/>
</dbReference>
<feature type="chain" id="PRO_5043289293" description="YfeK family protein" evidence="1">
    <location>
        <begin position="48"/>
        <end position="147"/>
    </location>
</feature>